<dbReference type="PANTHER" id="PTHR30595">
    <property type="entry name" value="GLPR-RELATED TRANSCRIPTIONAL REPRESSOR"/>
    <property type="match status" value="1"/>
</dbReference>
<gene>
    <name evidence="2" type="ORF">SAMN03080598_00846</name>
</gene>
<keyword evidence="3" id="KW-1185">Reference proteome</keyword>
<dbReference type="InterPro" id="IPR007421">
    <property type="entry name" value="Schlafen_AlbA_2_dom"/>
</dbReference>
<dbReference type="GO" id="GO:0003677">
    <property type="term" value="F:DNA binding"/>
    <property type="evidence" value="ECO:0007669"/>
    <property type="project" value="UniProtKB-KW"/>
</dbReference>
<dbReference type="OrthoDB" id="9810282at2"/>
<sequence>MKSAKFDNEFIKTLLKEKEGLNLDFKQKITSKEKIAKTLSAFANSEGGFLVIGMSDNKNITGIDPEEERYMIESANEDFCVPGVKLIFDEVKVSDDEGPVSENSKEKILLLVKVLKSQGTLIYCKNKAGELKAYRRFNNQSLAI</sequence>
<name>A0A1H5TMX4_9BACT</name>
<proteinExistence type="predicted"/>
<dbReference type="InterPro" id="IPR038461">
    <property type="entry name" value="Schlafen_AlbA_2_dom_sf"/>
</dbReference>
<evidence type="ECO:0000259" key="1">
    <source>
        <dbReference type="Pfam" id="PF04326"/>
    </source>
</evidence>
<dbReference type="Pfam" id="PF04326">
    <property type="entry name" value="SLFN_AlbA_2"/>
    <property type="match status" value="1"/>
</dbReference>
<feature type="domain" description="Schlafen AlbA-2" evidence="1">
    <location>
        <begin position="19"/>
        <end position="141"/>
    </location>
</feature>
<organism evidence="2 3">
    <name type="scientific">Algoriphagus boritolerans DSM 17298 = JCM 18970</name>
    <dbReference type="NCBI Taxonomy" id="1120964"/>
    <lineage>
        <taxon>Bacteria</taxon>
        <taxon>Pseudomonadati</taxon>
        <taxon>Bacteroidota</taxon>
        <taxon>Cytophagia</taxon>
        <taxon>Cytophagales</taxon>
        <taxon>Cyclobacteriaceae</taxon>
        <taxon>Algoriphagus</taxon>
    </lineage>
</organism>
<accession>A0A1H5TMX4</accession>
<dbReference type="Gene3D" id="3.30.950.30">
    <property type="entry name" value="Schlafen, AAA domain"/>
    <property type="match status" value="1"/>
</dbReference>
<dbReference type="EMBL" id="FNVR01000003">
    <property type="protein sequence ID" value="SEF64119.1"/>
    <property type="molecule type" value="Genomic_DNA"/>
</dbReference>
<evidence type="ECO:0000313" key="2">
    <source>
        <dbReference type="EMBL" id="SEF64119.1"/>
    </source>
</evidence>
<reference evidence="3" key="1">
    <citation type="submission" date="2016-10" db="EMBL/GenBank/DDBJ databases">
        <authorList>
            <person name="Varghese N."/>
            <person name="Submissions S."/>
        </authorList>
    </citation>
    <scope>NUCLEOTIDE SEQUENCE [LARGE SCALE GENOMIC DNA]</scope>
    <source>
        <strain evidence="3">DSM 17298</strain>
    </source>
</reference>
<evidence type="ECO:0000313" key="3">
    <source>
        <dbReference type="Proteomes" id="UP000236736"/>
    </source>
</evidence>
<protein>
    <submittedName>
        <fullName evidence="2">Putative DNA-binding domain-containing protein</fullName>
    </submittedName>
</protein>
<dbReference type="AlphaFoldDB" id="A0A1H5TMX4"/>
<dbReference type="PANTHER" id="PTHR30595:SF6">
    <property type="entry name" value="SCHLAFEN ALBA-2 DOMAIN-CONTAINING PROTEIN"/>
    <property type="match status" value="1"/>
</dbReference>
<dbReference type="Proteomes" id="UP000236736">
    <property type="component" value="Unassembled WGS sequence"/>
</dbReference>
<keyword evidence="2" id="KW-0238">DNA-binding</keyword>
<dbReference type="STRING" id="1120964.GCA_001313265_00789"/>
<dbReference type="RefSeq" id="WP_160111201.1">
    <property type="nucleotide sequence ID" value="NZ_FNVR01000003.1"/>
</dbReference>